<feature type="region of interest" description="Disordered" evidence="1">
    <location>
        <begin position="59"/>
        <end position="82"/>
    </location>
</feature>
<evidence type="ECO:0000313" key="2">
    <source>
        <dbReference type="EMBL" id="GEU36964.1"/>
    </source>
</evidence>
<evidence type="ECO:0000256" key="1">
    <source>
        <dbReference type="SAM" id="MobiDB-lite"/>
    </source>
</evidence>
<feature type="compositionally biased region" description="Basic and acidic residues" evidence="1">
    <location>
        <begin position="1"/>
        <end position="12"/>
    </location>
</feature>
<dbReference type="AlphaFoldDB" id="A0A6L2JMT9"/>
<name>A0A6L2JMT9_TANCI</name>
<accession>A0A6L2JMT9</accession>
<reference evidence="2" key="1">
    <citation type="journal article" date="2019" name="Sci. Rep.">
        <title>Draft genome of Tanacetum cinerariifolium, the natural source of mosquito coil.</title>
        <authorList>
            <person name="Yamashiro T."/>
            <person name="Shiraishi A."/>
            <person name="Satake H."/>
            <person name="Nakayama K."/>
        </authorList>
    </citation>
    <scope>NUCLEOTIDE SEQUENCE</scope>
</reference>
<comment type="caution">
    <text evidence="2">The sequence shown here is derived from an EMBL/GenBank/DDBJ whole genome shotgun (WGS) entry which is preliminary data.</text>
</comment>
<gene>
    <name evidence="2" type="ORF">Tci_008942</name>
</gene>
<feature type="region of interest" description="Disordered" evidence="1">
    <location>
        <begin position="1"/>
        <end position="25"/>
    </location>
</feature>
<feature type="compositionally biased region" description="Polar residues" evidence="1">
    <location>
        <begin position="59"/>
        <end position="79"/>
    </location>
</feature>
<organism evidence="2">
    <name type="scientific">Tanacetum cinerariifolium</name>
    <name type="common">Dalmatian daisy</name>
    <name type="synonym">Chrysanthemum cinerariifolium</name>
    <dbReference type="NCBI Taxonomy" id="118510"/>
    <lineage>
        <taxon>Eukaryota</taxon>
        <taxon>Viridiplantae</taxon>
        <taxon>Streptophyta</taxon>
        <taxon>Embryophyta</taxon>
        <taxon>Tracheophyta</taxon>
        <taxon>Spermatophyta</taxon>
        <taxon>Magnoliopsida</taxon>
        <taxon>eudicotyledons</taxon>
        <taxon>Gunneridae</taxon>
        <taxon>Pentapetalae</taxon>
        <taxon>asterids</taxon>
        <taxon>campanulids</taxon>
        <taxon>Asterales</taxon>
        <taxon>Asteraceae</taxon>
        <taxon>Asteroideae</taxon>
        <taxon>Anthemideae</taxon>
        <taxon>Anthemidinae</taxon>
        <taxon>Tanacetum</taxon>
    </lineage>
</organism>
<sequence>MQTQESKVDSSKALDVTKCSETKSDKHDTIYSSGNYLTHVVDADIKPVNDQVPFTEVNSRAKVQSPKSRNNIKPTNRIPNVNKPERWISKGCRFSRNKSFVVHEKPNTLKSCLRWKPTGRIFKIVGLRWIPTGKMFTDNITKVDSEPPNGLNDDITNPYECDQTLISLSGSTSNWSLNVYEMVKLTPGYISSGLMQNLVSPTPYIPPSKKDYEILFQPVFDEYFNPSSHAVSPDLAVVAAPRAADSAGSPSSTTIDQDVPSAKSFFSSDVIRAANFDSVVLCCCGGGGRVVVVVVKIGSYVVDDVGLRGERPVTRTGVDSGGTEEDA</sequence>
<protein>
    <submittedName>
        <fullName evidence="2">Uncharacterized protein</fullName>
    </submittedName>
</protein>
<dbReference type="EMBL" id="BKCJ010000871">
    <property type="protein sequence ID" value="GEU36964.1"/>
    <property type="molecule type" value="Genomic_DNA"/>
</dbReference>
<proteinExistence type="predicted"/>